<comment type="subcellular location">
    <subcellularLocation>
        <location evidence="1">Endoplasmic reticulum membrane</location>
    </subcellularLocation>
</comment>
<dbReference type="InterPro" id="IPR031468">
    <property type="entry name" value="SMP_LBD"/>
</dbReference>
<evidence type="ECO:0000256" key="1">
    <source>
        <dbReference type="ARBA" id="ARBA00004586"/>
    </source>
</evidence>
<keyword evidence="4" id="KW-0256">Endoplasmic reticulum</keyword>
<keyword evidence="8" id="KW-0472">Membrane</keyword>
<dbReference type="Pfam" id="PF05623">
    <property type="entry name" value="DUF789"/>
    <property type="match status" value="1"/>
</dbReference>
<reference evidence="11 12" key="1">
    <citation type="submission" date="2021-07" db="EMBL/GenBank/DDBJ databases">
        <title>The Aristolochia fimbriata genome: insights into angiosperm evolution, floral development and chemical biosynthesis.</title>
        <authorList>
            <person name="Jiao Y."/>
        </authorList>
    </citation>
    <scope>NUCLEOTIDE SEQUENCE [LARGE SCALE GENOMIC DNA]</scope>
    <source>
        <strain evidence="11">IBCAS-2021</strain>
        <tissue evidence="11">Leaf</tissue>
    </source>
</reference>
<protein>
    <recommendedName>
        <fullName evidence="10">SMP-LTD domain-containing protein</fullName>
    </recommendedName>
</protein>
<dbReference type="CDD" id="cd21675">
    <property type="entry name" value="SMP_TEX2"/>
    <property type="match status" value="1"/>
</dbReference>
<evidence type="ECO:0000313" key="11">
    <source>
        <dbReference type="EMBL" id="KAG9442027.1"/>
    </source>
</evidence>
<feature type="compositionally biased region" description="Acidic residues" evidence="9">
    <location>
        <begin position="102"/>
        <end position="113"/>
    </location>
</feature>
<proteinExistence type="predicted"/>
<organism evidence="11 12">
    <name type="scientific">Aristolochia fimbriata</name>
    <name type="common">White veined hardy Dutchman's pipe vine</name>
    <dbReference type="NCBI Taxonomy" id="158543"/>
    <lineage>
        <taxon>Eukaryota</taxon>
        <taxon>Viridiplantae</taxon>
        <taxon>Streptophyta</taxon>
        <taxon>Embryophyta</taxon>
        <taxon>Tracheophyta</taxon>
        <taxon>Spermatophyta</taxon>
        <taxon>Magnoliopsida</taxon>
        <taxon>Magnoliidae</taxon>
        <taxon>Piperales</taxon>
        <taxon>Aristolochiaceae</taxon>
        <taxon>Aristolochia</taxon>
    </lineage>
</organism>
<dbReference type="Proteomes" id="UP000825729">
    <property type="component" value="Unassembled WGS sequence"/>
</dbReference>
<dbReference type="PANTHER" id="PTHR13466">
    <property type="entry name" value="TEX2 PROTEIN-RELATED"/>
    <property type="match status" value="1"/>
</dbReference>
<feature type="region of interest" description="Disordered" evidence="9">
    <location>
        <begin position="102"/>
        <end position="140"/>
    </location>
</feature>
<evidence type="ECO:0000256" key="7">
    <source>
        <dbReference type="ARBA" id="ARBA00023121"/>
    </source>
</evidence>
<keyword evidence="12" id="KW-1185">Reference proteome</keyword>
<feature type="compositionally biased region" description="Polar residues" evidence="9">
    <location>
        <begin position="889"/>
        <end position="898"/>
    </location>
</feature>
<keyword evidence="7" id="KW-0446">Lipid-binding</keyword>
<sequence length="1042" mass="116533">MASLRTRQHSNLECFLDRVTPTVPSQVLPKEFEKETIEYFTLGDLWECYDEWSAYGAGAPIVLPNNDSVVQYYVPYLSALQIYTSKSYANLRKAKDESEASEFESDSWSDDSESDKLSRSLSNNSSRGWDAGSDDSSFEPEGLWSTRERLGYLYCQYFERCSPYGRIPLMDTVNELSIAYPELTTLRSIDLSPASWLAVAWYPIYHIPTGRNVKDLVACFLTYHTLSSSFQDNADDETTEGYGNTAHTICSYHGGLKAKCVAECSGMLLPPFGLATYKMYGSLWINSEAGDQERLVSLFNAADSWLKQLRGVIWVLEPDKVPKVSLDGGPPKKVSKEQKSNKELVEVYPLKKIGKVEGNSLILVDFDGSESIIHLPGCTVEAVSASLLPSRKWSKRYPIRVENKRSLIYNGSNTCYIYLETSWEKESWCKALRLASSVDDQRRCWYNKLNEEFHCYVSSLTAEYPFFMKPRARRIGGAAGRGNSVIDGSSSKVRLFLKKLAKKTSKGGSEFRTDPLERKTSCKKLASKSAKVALDRVSESIPEEIMPSAISHVGSHSQVTVISDSESDDKSGSNEGVLCWNLLLSRLFFDAKRSSEISISIKSRIQRALSNMRTPSYIGAISCTAFDIGNLPPYFHNMRVLPMDINEVWVMEVDFEYSGGAVLDVETRVEVREPELQEGLEQTSLDPTSSGDATPDLLKGLEYYEEQLKLSTVAAHRLDKSTDIIVKPDDMSNLKSTSWKSIYTSRWKSILNSVADQVSQVPLSLAIRITSLRGTLRLHIKPPPSDQLWFGFLTMPDIEWVIDSSVGDHKITSTQIALIISNRFKAAIRETMVLPNCETVCIPWMLAEKADWIPRKFAPFLWIHQEGGESTREDTALNSQKGGEGAVNIASSTSTLGSNHDPHGNHVQDDGEKLKLARSTSSQSGQPASASSISNNDDAIAQSSIGVEELQVPLLASDKRPENMEHARVEDRMGSIVIHGNENNTQILSDSDDAKPKRVGRRARMMDLGKKMGEKLEEKRRHIEEKSRHIVEKMRENAKTSS</sequence>
<evidence type="ECO:0000256" key="3">
    <source>
        <dbReference type="ARBA" id="ARBA00022692"/>
    </source>
</evidence>
<dbReference type="PROSITE" id="PS51847">
    <property type="entry name" value="SMP"/>
    <property type="match status" value="1"/>
</dbReference>
<dbReference type="GO" id="GO:0008289">
    <property type="term" value="F:lipid binding"/>
    <property type="evidence" value="ECO:0007669"/>
    <property type="project" value="UniProtKB-KW"/>
</dbReference>
<dbReference type="EMBL" id="JAINDJ010000007">
    <property type="protein sequence ID" value="KAG9442027.1"/>
    <property type="molecule type" value="Genomic_DNA"/>
</dbReference>
<evidence type="ECO:0000313" key="12">
    <source>
        <dbReference type="Proteomes" id="UP000825729"/>
    </source>
</evidence>
<feature type="domain" description="SMP-LTD" evidence="10">
    <location>
        <begin position="573"/>
        <end position="843"/>
    </location>
</feature>
<keyword evidence="3" id="KW-0812">Transmembrane</keyword>
<comment type="caution">
    <text evidence="11">The sequence shown here is derived from an EMBL/GenBank/DDBJ whole genome shotgun (WGS) entry which is preliminary data.</text>
</comment>
<accession>A0AAV7DZW2</accession>
<keyword evidence="6" id="KW-0445">Lipid transport</keyword>
<keyword evidence="5" id="KW-1133">Transmembrane helix</keyword>
<name>A0AAV7DZW2_ARIFI</name>
<dbReference type="AlphaFoldDB" id="A0AAV7DZW2"/>
<evidence type="ECO:0000256" key="9">
    <source>
        <dbReference type="SAM" id="MobiDB-lite"/>
    </source>
</evidence>
<feature type="compositionally biased region" description="Basic and acidic residues" evidence="9">
    <location>
        <begin position="900"/>
        <end position="909"/>
    </location>
</feature>
<dbReference type="GO" id="GO:0005789">
    <property type="term" value="C:endoplasmic reticulum membrane"/>
    <property type="evidence" value="ECO:0007669"/>
    <property type="project" value="UniProtKB-SubCell"/>
</dbReference>
<evidence type="ECO:0000256" key="5">
    <source>
        <dbReference type="ARBA" id="ARBA00022989"/>
    </source>
</evidence>
<dbReference type="PANTHER" id="PTHR13466:SF0">
    <property type="entry name" value="SMP-LTD DOMAIN-CONTAINING PROTEIN"/>
    <property type="match status" value="1"/>
</dbReference>
<evidence type="ECO:0000256" key="8">
    <source>
        <dbReference type="ARBA" id="ARBA00023136"/>
    </source>
</evidence>
<evidence type="ECO:0000256" key="2">
    <source>
        <dbReference type="ARBA" id="ARBA00022448"/>
    </source>
</evidence>
<gene>
    <name evidence="11" type="ORF">H6P81_017881</name>
</gene>
<evidence type="ECO:0000259" key="10">
    <source>
        <dbReference type="PROSITE" id="PS51847"/>
    </source>
</evidence>
<keyword evidence="2" id="KW-0813">Transport</keyword>
<feature type="region of interest" description="Disordered" evidence="9">
    <location>
        <begin position="915"/>
        <end position="934"/>
    </location>
</feature>
<feature type="compositionally biased region" description="Low complexity" evidence="9">
    <location>
        <begin position="919"/>
        <end position="934"/>
    </location>
</feature>
<dbReference type="InterPro" id="IPR008507">
    <property type="entry name" value="DUF789"/>
</dbReference>
<evidence type="ECO:0000256" key="6">
    <source>
        <dbReference type="ARBA" id="ARBA00023055"/>
    </source>
</evidence>
<evidence type="ECO:0000256" key="4">
    <source>
        <dbReference type="ARBA" id="ARBA00022824"/>
    </source>
</evidence>
<feature type="region of interest" description="Disordered" evidence="9">
    <location>
        <begin position="869"/>
        <end position="909"/>
    </location>
</feature>
<dbReference type="GO" id="GO:0006869">
    <property type="term" value="P:lipid transport"/>
    <property type="evidence" value="ECO:0007669"/>
    <property type="project" value="UniProtKB-KW"/>
</dbReference>